<gene>
    <name evidence="4" type="ORF">A2663_01825</name>
</gene>
<dbReference type="PROSITE" id="PS51257">
    <property type="entry name" value="PROKAR_LIPOPROTEIN"/>
    <property type="match status" value="1"/>
</dbReference>
<sequence length="164" mass="18689">MKTQKSFFTKAFFLALALVFTFGLSACGKKTNRPADANVNLNINGAPETGKMIDITDLNNQTVTTTPGDILYLKFAGVLENGYQWDFTAPTSGDYLMLKDHQFNKTPDAQNQKIENYTNEWRIKIEKTGIFDLQFNYNDYRRLNKKGLSALKPDKIFKLKIISE</sequence>
<dbReference type="InterPro" id="IPR036331">
    <property type="entry name" value="Chagasin-like_sf"/>
</dbReference>
<keyword evidence="2" id="KW-0789">Thiol protease inhibitor</keyword>
<keyword evidence="3" id="KW-0732">Signal</keyword>
<evidence type="ECO:0000313" key="5">
    <source>
        <dbReference type="Proteomes" id="UP000178432"/>
    </source>
</evidence>
<evidence type="ECO:0008006" key="6">
    <source>
        <dbReference type="Google" id="ProtNLM"/>
    </source>
</evidence>
<evidence type="ECO:0000256" key="2">
    <source>
        <dbReference type="ARBA" id="ARBA00022704"/>
    </source>
</evidence>
<dbReference type="Gene3D" id="2.60.40.2020">
    <property type="match status" value="1"/>
</dbReference>
<dbReference type="SUPFAM" id="SSF141066">
    <property type="entry name" value="ICP-like"/>
    <property type="match status" value="1"/>
</dbReference>
<evidence type="ECO:0000256" key="1">
    <source>
        <dbReference type="ARBA" id="ARBA00022690"/>
    </source>
</evidence>
<keyword evidence="1" id="KW-0646">Protease inhibitor</keyword>
<dbReference type="Proteomes" id="UP000178432">
    <property type="component" value="Unassembled WGS sequence"/>
</dbReference>
<name>A0A1G1Y9B3_9BACT</name>
<accession>A0A1G1Y9B3</accession>
<feature type="signal peptide" evidence="3">
    <location>
        <begin position="1"/>
        <end position="26"/>
    </location>
</feature>
<reference evidence="4 5" key="1">
    <citation type="journal article" date="2016" name="Nat. Commun.">
        <title>Thousands of microbial genomes shed light on interconnected biogeochemical processes in an aquifer system.</title>
        <authorList>
            <person name="Anantharaman K."/>
            <person name="Brown C.T."/>
            <person name="Hug L.A."/>
            <person name="Sharon I."/>
            <person name="Castelle C.J."/>
            <person name="Probst A.J."/>
            <person name="Thomas B.C."/>
            <person name="Singh A."/>
            <person name="Wilkins M.J."/>
            <person name="Karaoz U."/>
            <person name="Brodie E.L."/>
            <person name="Williams K.H."/>
            <person name="Hubbard S.S."/>
            <person name="Banfield J.F."/>
        </authorList>
    </citation>
    <scope>NUCLEOTIDE SEQUENCE [LARGE SCALE GENOMIC DNA]</scope>
</reference>
<evidence type="ECO:0000313" key="4">
    <source>
        <dbReference type="EMBL" id="OGY48928.1"/>
    </source>
</evidence>
<comment type="caution">
    <text evidence="4">The sequence shown here is derived from an EMBL/GenBank/DDBJ whole genome shotgun (WGS) entry which is preliminary data.</text>
</comment>
<proteinExistence type="predicted"/>
<organism evidence="4 5">
    <name type="scientific">Candidatus Buchananbacteria bacterium RIFCSPHIGHO2_01_FULL_46_12</name>
    <dbReference type="NCBI Taxonomy" id="1797536"/>
    <lineage>
        <taxon>Bacteria</taxon>
        <taxon>Candidatus Buchananiibacteriota</taxon>
    </lineage>
</organism>
<feature type="chain" id="PRO_5009581541" description="Proteinase inhibitor I42 chagasin domain-containing protein" evidence="3">
    <location>
        <begin position="27"/>
        <end position="164"/>
    </location>
</feature>
<dbReference type="GO" id="GO:0004869">
    <property type="term" value="F:cysteine-type endopeptidase inhibitor activity"/>
    <property type="evidence" value="ECO:0007669"/>
    <property type="project" value="UniProtKB-KW"/>
</dbReference>
<evidence type="ECO:0000256" key="3">
    <source>
        <dbReference type="SAM" id="SignalP"/>
    </source>
</evidence>
<dbReference type="AlphaFoldDB" id="A0A1G1Y9B3"/>
<protein>
    <recommendedName>
        <fullName evidence="6">Proteinase inhibitor I42 chagasin domain-containing protein</fullName>
    </recommendedName>
</protein>
<dbReference type="EMBL" id="MHIF01000007">
    <property type="protein sequence ID" value="OGY48928.1"/>
    <property type="molecule type" value="Genomic_DNA"/>
</dbReference>